<keyword evidence="4" id="KW-1185">Reference proteome</keyword>
<reference evidence="2" key="3">
    <citation type="submission" date="2020-09" db="EMBL/GenBank/DDBJ databases">
        <authorList>
            <person name="Sun Q."/>
            <person name="Zhou Y."/>
        </authorList>
    </citation>
    <scope>NUCLEOTIDE SEQUENCE</scope>
    <source>
        <strain evidence="2">CGMCC 4.7206</strain>
    </source>
</reference>
<proteinExistence type="predicted"/>
<comment type="caution">
    <text evidence="2">The sequence shown here is derived from an EMBL/GenBank/DDBJ whole genome shotgun (WGS) entry which is preliminary data.</text>
</comment>
<evidence type="ECO:0000313" key="4">
    <source>
        <dbReference type="Proteomes" id="UP001500220"/>
    </source>
</evidence>
<evidence type="ECO:0000313" key="3">
    <source>
        <dbReference type="Proteomes" id="UP000597989"/>
    </source>
</evidence>
<sequence>MCARWHIPATDQRDELVVTMLLCDEVSITQGDNHVIVAKKQLTKLADKLYFLDQAFRVDARDVVEALCCSD</sequence>
<dbReference type="EMBL" id="BMMT01000027">
    <property type="protein sequence ID" value="GGJ06354.1"/>
    <property type="molecule type" value="Genomic_DNA"/>
</dbReference>
<reference evidence="1" key="4">
    <citation type="submission" date="2023-12" db="EMBL/GenBank/DDBJ databases">
        <authorList>
            <person name="Sun Q."/>
            <person name="Inoue M."/>
        </authorList>
    </citation>
    <scope>NUCLEOTIDE SEQUENCE</scope>
    <source>
        <strain evidence="1">JCM 10664</strain>
    </source>
</reference>
<accession>A0A917KAX5</accession>
<evidence type="ECO:0000313" key="1">
    <source>
        <dbReference type="EMBL" id="GAA0515323.1"/>
    </source>
</evidence>
<reference evidence="1 4" key="2">
    <citation type="journal article" date="2019" name="Int. J. Syst. Evol. Microbiol.">
        <title>The Global Catalogue of Microorganisms (GCM) 10K type strain sequencing project: providing services to taxonomists for standard genome sequencing and annotation.</title>
        <authorList>
            <consortium name="The Broad Institute Genomics Platform"/>
            <consortium name="The Broad Institute Genome Sequencing Center for Infectious Disease"/>
            <person name="Wu L."/>
            <person name="Ma J."/>
        </authorList>
    </citation>
    <scope>NUCLEOTIDE SEQUENCE [LARGE SCALE GENOMIC DNA]</scope>
    <source>
        <strain evidence="1 4">JCM 10664</strain>
    </source>
</reference>
<dbReference type="EMBL" id="BAAAHC010000006">
    <property type="protein sequence ID" value="GAA0515323.1"/>
    <property type="molecule type" value="Genomic_DNA"/>
</dbReference>
<dbReference type="AlphaFoldDB" id="A0A917KAX5"/>
<evidence type="ECO:0000313" key="2">
    <source>
        <dbReference type="EMBL" id="GGJ06354.1"/>
    </source>
</evidence>
<reference evidence="2 3" key="1">
    <citation type="journal article" date="2014" name="Int. J. Syst. Evol. Microbiol.">
        <title>Complete genome sequence of Corynebacterium casei LMG S-19264T (=DSM 44701T), isolated from a smear-ripened cheese.</title>
        <authorList>
            <consortium name="US DOE Joint Genome Institute (JGI-PGF)"/>
            <person name="Walter F."/>
            <person name="Albersmeier A."/>
            <person name="Kalinowski J."/>
            <person name="Ruckert C."/>
        </authorList>
    </citation>
    <scope>NUCLEOTIDE SEQUENCE [LARGE SCALE GENOMIC DNA]</scope>
    <source>
        <strain evidence="2 3">CGMCC 4.7206</strain>
    </source>
</reference>
<name>A0A917KAX5_9PSEU</name>
<protein>
    <submittedName>
        <fullName evidence="2">Uncharacterized protein</fullName>
    </submittedName>
</protein>
<dbReference type="Proteomes" id="UP001500220">
    <property type="component" value="Unassembled WGS sequence"/>
</dbReference>
<dbReference type="Proteomes" id="UP000597989">
    <property type="component" value="Unassembled WGS sequence"/>
</dbReference>
<organism evidence="2 3">
    <name type="scientific">Saccharopolyspora thermophila</name>
    <dbReference type="NCBI Taxonomy" id="89367"/>
    <lineage>
        <taxon>Bacteria</taxon>
        <taxon>Bacillati</taxon>
        <taxon>Actinomycetota</taxon>
        <taxon>Actinomycetes</taxon>
        <taxon>Pseudonocardiales</taxon>
        <taxon>Pseudonocardiaceae</taxon>
        <taxon>Saccharopolyspora</taxon>
    </lineage>
</organism>
<gene>
    <name evidence="1" type="ORF">GCM10009545_16820</name>
    <name evidence="2" type="ORF">GCM10011581_49140</name>
</gene>